<keyword evidence="5" id="KW-1185">Reference proteome</keyword>
<evidence type="ECO:0000313" key="4">
    <source>
        <dbReference type="EMBL" id="SLM36219.1"/>
    </source>
</evidence>
<evidence type="ECO:0000256" key="3">
    <source>
        <dbReference type="SAM" id="SignalP"/>
    </source>
</evidence>
<feature type="chain" id="PRO_5012709694" evidence="3">
    <location>
        <begin position="25"/>
        <end position="368"/>
    </location>
</feature>
<evidence type="ECO:0000256" key="1">
    <source>
        <dbReference type="SAM" id="MobiDB-lite"/>
    </source>
</evidence>
<dbReference type="AlphaFoldDB" id="A0A1W5D008"/>
<keyword evidence="2" id="KW-0472">Membrane</keyword>
<accession>A0A1W5D008</accession>
<keyword evidence="2" id="KW-1133">Transmembrane helix</keyword>
<feature type="region of interest" description="Disordered" evidence="1">
    <location>
        <begin position="344"/>
        <end position="368"/>
    </location>
</feature>
<dbReference type="EMBL" id="FWEW01000977">
    <property type="protein sequence ID" value="SLM36219.1"/>
    <property type="molecule type" value="Genomic_DNA"/>
</dbReference>
<feature type="region of interest" description="Disordered" evidence="1">
    <location>
        <begin position="265"/>
        <end position="303"/>
    </location>
</feature>
<feature type="signal peptide" evidence="3">
    <location>
        <begin position="1"/>
        <end position="24"/>
    </location>
</feature>
<organism evidence="4 5">
    <name type="scientific">Lasallia pustulata</name>
    <dbReference type="NCBI Taxonomy" id="136370"/>
    <lineage>
        <taxon>Eukaryota</taxon>
        <taxon>Fungi</taxon>
        <taxon>Dikarya</taxon>
        <taxon>Ascomycota</taxon>
        <taxon>Pezizomycotina</taxon>
        <taxon>Lecanoromycetes</taxon>
        <taxon>OSLEUM clade</taxon>
        <taxon>Umbilicariomycetidae</taxon>
        <taxon>Umbilicariales</taxon>
        <taxon>Umbilicariaceae</taxon>
        <taxon>Lasallia</taxon>
    </lineage>
</organism>
<keyword evidence="2" id="KW-0812">Transmembrane</keyword>
<reference evidence="5" key="1">
    <citation type="submission" date="2017-03" db="EMBL/GenBank/DDBJ databases">
        <authorList>
            <person name="Sharma R."/>
            <person name="Thines M."/>
        </authorList>
    </citation>
    <scope>NUCLEOTIDE SEQUENCE [LARGE SCALE GENOMIC DNA]</scope>
</reference>
<proteinExistence type="predicted"/>
<feature type="transmembrane region" description="Helical" evidence="2">
    <location>
        <begin position="203"/>
        <end position="226"/>
    </location>
</feature>
<name>A0A1W5D008_9LECA</name>
<keyword evidence="3" id="KW-0732">Signal</keyword>
<dbReference type="Proteomes" id="UP000192927">
    <property type="component" value="Unassembled WGS sequence"/>
</dbReference>
<evidence type="ECO:0000313" key="5">
    <source>
        <dbReference type="Proteomes" id="UP000192927"/>
    </source>
</evidence>
<evidence type="ECO:0000256" key="2">
    <source>
        <dbReference type="SAM" id="Phobius"/>
    </source>
</evidence>
<sequence length="368" mass="39195">MGRTTLSKLAAICLVSSTVPPATALSTAVNVAQAMGLFSRDSNSCSVSGYTPCNHAGLPADFCCLSSTTTCIAFNNSTSAICCPSGSDCKQIQPLSCDITQQNSTLHPQNPLHSTQLAGALQPCGGFCCPQGFSCQNGLCIMNDQNDSSSTISASSTASNSAATTLKSAPNISTTVPSTAASNPAATQSPTPQIKCNAFPANAIVAGFFSGLLTGGFLAFLIILCIRRRRDAKSRRSGDFGRVSATVSDPIYQPQDACRTDFLRRESRSRQRSSTVRSLFSRSSSMRHQDGIGRSFRTSPRTPENKIIRREPSMESIRIYSPPDAYFRPQTTFTDMMETAGFRKDEPYLGSPARVDPRARGASGIGNM</sequence>
<protein>
    <submittedName>
        <fullName evidence="4">Uncharacterized protein</fullName>
    </submittedName>
</protein>
<feature type="compositionally biased region" description="Low complexity" evidence="1">
    <location>
        <begin position="272"/>
        <end position="286"/>
    </location>
</feature>